<evidence type="ECO:0000313" key="9">
    <source>
        <dbReference type="Proteomes" id="UP001497623"/>
    </source>
</evidence>
<dbReference type="InterPro" id="IPR038350">
    <property type="entry name" value="Orai_sf"/>
</dbReference>
<feature type="transmembrane region" description="Helical" evidence="7">
    <location>
        <begin position="200"/>
        <end position="222"/>
    </location>
</feature>
<name>A0AAV2RIH3_MEGNR</name>
<feature type="transmembrane region" description="Helical" evidence="7">
    <location>
        <begin position="166"/>
        <end position="188"/>
    </location>
</feature>
<dbReference type="GO" id="GO:0002115">
    <property type="term" value="P:store-operated calcium entry"/>
    <property type="evidence" value="ECO:0007669"/>
    <property type="project" value="TreeGrafter"/>
</dbReference>
<proteinExistence type="inferred from homology"/>
<evidence type="ECO:0000256" key="1">
    <source>
        <dbReference type="ARBA" id="ARBA00004141"/>
    </source>
</evidence>
<keyword evidence="9" id="KW-1185">Reference proteome</keyword>
<evidence type="ECO:0008006" key="10">
    <source>
        <dbReference type="Google" id="ProtNLM"/>
    </source>
</evidence>
<feature type="coiled-coil region" evidence="6">
    <location>
        <begin position="229"/>
        <end position="256"/>
    </location>
</feature>
<organism evidence="8 9">
    <name type="scientific">Meganyctiphanes norvegica</name>
    <name type="common">Northern krill</name>
    <name type="synonym">Thysanopoda norvegica</name>
    <dbReference type="NCBI Taxonomy" id="48144"/>
    <lineage>
        <taxon>Eukaryota</taxon>
        <taxon>Metazoa</taxon>
        <taxon>Ecdysozoa</taxon>
        <taxon>Arthropoda</taxon>
        <taxon>Crustacea</taxon>
        <taxon>Multicrustacea</taxon>
        <taxon>Malacostraca</taxon>
        <taxon>Eumalacostraca</taxon>
        <taxon>Eucarida</taxon>
        <taxon>Euphausiacea</taxon>
        <taxon>Euphausiidae</taxon>
        <taxon>Meganyctiphanes</taxon>
    </lineage>
</organism>
<evidence type="ECO:0000256" key="3">
    <source>
        <dbReference type="ARBA" id="ARBA00022692"/>
    </source>
</evidence>
<evidence type="ECO:0000256" key="6">
    <source>
        <dbReference type="SAM" id="Coils"/>
    </source>
</evidence>
<dbReference type="PANTHER" id="PTHR31501">
    <property type="entry name" value="CALCIUM RELEASE-ACTIVATED CALCIUM CHANNEL PROTEIN 1"/>
    <property type="match status" value="1"/>
</dbReference>
<evidence type="ECO:0000313" key="8">
    <source>
        <dbReference type="EMBL" id="CAL4124385.1"/>
    </source>
</evidence>
<keyword evidence="4 7" id="KW-1133">Transmembrane helix</keyword>
<dbReference type="Pfam" id="PF07856">
    <property type="entry name" value="Orai-1"/>
    <property type="match status" value="2"/>
</dbReference>
<evidence type="ECO:0000256" key="5">
    <source>
        <dbReference type="ARBA" id="ARBA00023136"/>
    </source>
</evidence>
<dbReference type="GO" id="GO:0015279">
    <property type="term" value="F:store-operated calcium channel activity"/>
    <property type="evidence" value="ECO:0007669"/>
    <property type="project" value="TreeGrafter"/>
</dbReference>
<feature type="transmembrane region" description="Helical" evidence="7">
    <location>
        <begin position="110"/>
        <end position="135"/>
    </location>
</feature>
<accession>A0AAV2RIH3</accession>
<sequence>MDEDSVEELLTGRHHGFTNSITRFKLKQLTISRAKLKSSSHISALLAGFAIVAIVELQLEPMCHIQDDVKNGTVVYKDTENVISVYNHAENITTVFKLREKCSNIPESLLVAYSVCGTLVVAVHLLALMISTCILPHVDAMNNMIKVDVHIIDDSPHVTLHKYIEIAWFFSTVLGLLLFLILIALITWVKFVDISTKASAGSTVILVPTIILFSFFAMHFYYKLVGFTVKHADTELKNLEFQLKALHDEMETTNGSKSRTSVYVV</sequence>
<reference evidence="8 9" key="1">
    <citation type="submission" date="2024-05" db="EMBL/GenBank/DDBJ databases">
        <authorList>
            <person name="Wallberg A."/>
        </authorList>
    </citation>
    <scope>NUCLEOTIDE SEQUENCE [LARGE SCALE GENOMIC DNA]</scope>
</reference>
<comment type="similarity">
    <text evidence="2">Belongs to the Orai family.</text>
</comment>
<dbReference type="Gene3D" id="1.20.140.140">
    <property type="entry name" value="Calcium release-activated calcium channel protein Orai"/>
    <property type="match status" value="1"/>
</dbReference>
<dbReference type="Proteomes" id="UP001497623">
    <property type="component" value="Unassembled WGS sequence"/>
</dbReference>
<evidence type="ECO:0000256" key="4">
    <source>
        <dbReference type="ARBA" id="ARBA00022989"/>
    </source>
</evidence>
<evidence type="ECO:0000256" key="7">
    <source>
        <dbReference type="SAM" id="Phobius"/>
    </source>
</evidence>
<dbReference type="EMBL" id="CAXKWB010022495">
    <property type="protein sequence ID" value="CAL4124385.1"/>
    <property type="molecule type" value="Genomic_DNA"/>
</dbReference>
<gene>
    <name evidence="8" type="ORF">MNOR_LOCUS24461</name>
</gene>
<dbReference type="AlphaFoldDB" id="A0AAV2RIH3"/>
<keyword evidence="5 7" id="KW-0472">Membrane</keyword>
<keyword evidence="6" id="KW-0175">Coiled coil</keyword>
<dbReference type="PANTHER" id="PTHR31501:SF7">
    <property type="entry name" value="CALCIUM RELEASE-ACTIVATED CALCIUM CHANNEL PROTEIN 1"/>
    <property type="match status" value="1"/>
</dbReference>
<protein>
    <recommendedName>
        <fullName evidence="10">Calcium release-activated calcium channel protein 1</fullName>
    </recommendedName>
</protein>
<dbReference type="GO" id="GO:0016020">
    <property type="term" value="C:membrane"/>
    <property type="evidence" value="ECO:0007669"/>
    <property type="project" value="UniProtKB-SubCell"/>
</dbReference>
<comment type="caution">
    <text evidence="8">The sequence shown here is derived from an EMBL/GenBank/DDBJ whole genome shotgun (WGS) entry which is preliminary data.</text>
</comment>
<comment type="subcellular location">
    <subcellularLocation>
        <location evidence="1">Membrane</location>
        <topology evidence="1">Multi-pass membrane protein</topology>
    </subcellularLocation>
</comment>
<keyword evidence="3 7" id="KW-0812">Transmembrane</keyword>
<dbReference type="InterPro" id="IPR012446">
    <property type="entry name" value="CRAC_channel"/>
</dbReference>
<evidence type="ECO:0000256" key="2">
    <source>
        <dbReference type="ARBA" id="ARBA00008062"/>
    </source>
</evidence>